<dbReference type="Gene3D" id="3.40.390.10">
    <property type="entry name" value="Collagenase (Catalytic Domain)"/>
    <property type="match status" value="2"/>
</dbReference>
<evidence type="ECO:0000256" key="7">
    <source>
        <dbReference type="ARBA" id="ARBA00022670"/>
    </source>
</evidence>
<dbReference type="GO" id="GO:0055129">
    <property type="term" value="P:L-proline biosynthetic process"/>
    <property type="evidence" value="ECO:0007669"/>
    <property type="project" value="UniProtKB-UniPathway"/>
</dbReference>
<keyword evidence="9" id="KW-0378">Hydrolase</keyword>
<dbReference type="InterPro" id="IPR028939">
    <property type="entry name" value="P5C_Rdtase_cat_N"/>
</dbReference>
<feature type="domain" description="Peptidase M13 C-terminal" evidence="15">
    <location>
        <begin position="387"/>
        <end position="599"/>
    </location>
</feature>
<comment type="similarity">
    <text evidence="3">Belongs to the pyrroline-5-carboxylate reductase family.</text>
</comment>
<accession>A0A183UPS7</accession>
<dbReference type="InterPro" id="IPR036291">
    <property type="entry name" value="NAD(P)-bd_dom_sf"/>
</dbReference>
<dbReference type="Gene3D" id="1.10.1380.10">
    <property type="entry name" value="Neutral endopeptidase , domain2"/>
    <property type="match status" value="2"/>
</dbReference>
<dbReference type="Pfam" id="PF03807">
    <property type="entry name" value="F420_oxidored"/>
    <property type="match status" value="1"/>
</dbReference>
<comment type="similarity">
    <text evidence="4">Belongs to the peptidase M13 family.</text>
</comment>
<evidence type="ECO:0000259" key="18">
    <source>
        <dbReference type="Pfam" id="PF14748"/>
    </source>
</evidence>
<dbReference type="Gene3D" id="1.10.3730.10">
    <property type="entry name" value="ProC C-terminal domain-like"/>
    <property type="match status" value="1"/>
</dbReference>
<dbReference type="Proteomes" id="UP000050794">
    <property type="component" value="Unassembled WGS sequence"/>
</dbReference>
<dbReference type="SUPFAM" id="SSF55486">
    <property type="entry name" value="Metalloproteases ('zincins'), catalytic domain"/>
    <property type="match status" value="2"/>
</dbReference>
<name>A0A183UPS7_TOXCA</name>
<dbReference type="InterPro" id="IPR008927">
    <property type="entry name" value="6-PGluconate_DH-like_C_sf"/>
</dbReference>
<gene>
    <name evidence="19" type="ORF">TCNE_LOCUS10497</name>
</gene>
<dbReference type="InterPro" id="IPR000304">
    <property type="entry name" value="Pyrroline-COOH_reductase"/>
</dbReference>
<dbReference type="GO" id="GO:0016485">
    <property type="term" value="P:protein processing"/>
    <property type="evidence" value="ECO:0007669"/>
    <property type="project" value="TreeGrafter"/>
</dbReference>
<feature type="domain" description="Peptidase M13 C-terminal" evidence="15">
    <location>
        <begin position="1184"/>
        <end position="1397"/>
    </location>
</feature>
<feature type="domain" description="Pyrroline-5-carboxylate reductase catalytic N-terminal" evidence="16">
    <location>
        <begin position="1427"/>
        <end position="1543"/>
    </location>
</feature>
<evidence type="ECO:0000256" key="6">
    <source>
        <dbReference type="ARBA" id="ARBA00022650"/>
    </source>
</evidence>
<evidence type="ECO:0000256" key="14">
    <source>
        <dbReference type="SAM" id="MobiDB-lite"/>
    </source>
</evidence>
<comment type="pathway">
    <text evidence="2">Amino-acid biosynthesis; L-proline biosynthesis; L-proline from L-glutamate 5-semialdehyde: step 1/1.</text>
</comment>
<dbReference type="Pfam" id="PF05649">
    <property type="entry name" value="Peptidase_M13_N"/>
    <property type="match status" value="2"/>
</dbReference>
<feature type="domain" description="Peptidase M13 N-terminal" evidence="17">
    <location>
        <begin position="6"/>
        <end position="326"/>
    </location>
</feature>
<dbReference type="InterPro" id="IPR042089">
    <property type="entry name" value="Peptidase_M13_dom_2"/>
</dbReference>
<dbReference type="InterPro" id="IPR000718">
    <property type="entry name" value="Peptidase_M13"/>
</dbReference>
<dbReference type="SUPFAM" id="SSF51735">
    <property type="entry name" value="NAD(P)-binding Rossmann-fold domains"/>
    <property type="match status" value="1"/>
</dbReference>
<dbReference type="PANTHER" id="PTHR11733:SF240">
    <property type="entry name" value="GH14155P-RELATED"/>
    <property type="match status" value="1"/>
</dbReference>
<reference evidence="21" key="1">
    <citation type="submission" date="2016-06" db="UniProtKB">
        <authorList>
            <consortium name="WormBaseParasite"/>
        </authorList>
    </citation>
    <scope>IDENTIFICATION</scope>
</reference>
<protein>
    <recommendedName>
        <fullName evidence="5">pyrroline-5-carboxylate reductase</fullName>
        <ecNumber evidence="5">1.5.1.2</ecNumber>
    </recommendedName>
</protein>
<evidence type="ECO:0000256" key="10">
    <source>
        <dbReference type="ARBA" id="ARBA00022833"/>
    </source>
</evidence>
<evidence type="ECO:0000256" key="9">
    <source>
        <dbReference type="ARBA" id="ARBA00022801"/>
    </source>
</evidence>
<reference evidence="19 20" key="2">
    <citation type="submission" date="2018-11" db="EMBL/GenBank/DDBJ databases">
        <authorList>
            <consortium name="Pathogen Informatics"/>
        </authorList>
    </citation>
    <scope>NUCLEOTIDE SEQUENCE [LARGE SCALE GENOMIC DNA]</scope>
</reference>
<evidence type="ECO:0000256" key="12">
    <source>
        <dbReference type="ARBA" id="ARBA00023002"/>
    </source>
</evidence>
<dbReference type="Pfam" id="PF01431">
    <property type="entry name" value="Peptidase_M13"/>
    <property type="match status" value="2"/>
</dbReference>
<keyword evidence="11" id="KW-0521">NADP</keyword>
<dbReference type="InterPro" id="IPR024079">
    <property type="entry name" value="MetalloPept_cat_dom_sf"/>
</dbReference>
<evidence type="ECO:0000256" key="4">
    <source>
        <dbReference type="ARBA" id="ARBA00007357"/>
    </source>
</evidence>
<evidence type="ECO:0000313" key="19">
    <source>
        <dbReference type="EMBL" id="VDM41818.1"/>
    </source>
</evidence>
<keyword evidence="13" id="KW-0482">Metalloprotease</keyword>
<feature type="region of interest" description="Disordered" evidence="14">
    <location>
        <begin position="206"/>
        <end position="226"/>
    </location>
</feature>
<keyword evidence="10" id="KW-0862">Zinc</keyword>
<evidence type="ECO:0000256" key="2">
    <source>
        <dbReference type="ARBA" id="ARBA00005205"/>
    </source>
</evidence>
<dbReference type="PROSITE" id="PS51885">
    <property type="entry name" value="NEPRILYSIN"/>
    <property type="match status" value="2"/>
</dbReference>
<evidence type="ECO:0000256" key="3">
    <source>
        <dbReference type="ARBA" id="ARBA00005525"/>
    </source>
</evidence>
<evidence type="ECO:0000259" key="16">
    <source>
        <dbReference type="Pfam" id="PF03807"/>
    </source>
</evidence>
<evidence type="ECO:0000256" key="11">
    <source>
        <dbReference type="ARBA" id="ARBA00022857"/>
    </source>
</evidence>
<dbReference type="InterPro" id="IPR008753">
    <property type="entry name" value="Peptidase_M13_N"/>
</dbReference>
<feature type="domain" description="Peptidase M13 N-terminal" evidence="17">
    <location>
        <begin position="656"/>
        <end position="1029"/>
    </location>
</feature>
<dbReference type="SUPFAM" id="SSF48179">
    <property type="entry name" value="6-phosphogluconate dehydrogenase C-terminal domain-like"/>
    <property type="match status" value="1"/>
</dbReference>
<evidence type="ECO:0000313" key="21">
    <source>
        <dbReference type="WBParaSite" id="TCNE_0001049701-mRNA-1"/>
    </source>
</evidence>
<keyword evidence="6" id="KW-0641">Proline biosynthesis</keyword>
<dbReference type="GO" id="GO:0004222">
    <property type="term" value="F:metalloendopeptidase activity"/>
    <property type="evidence" value="ECO:0007669"/>
    <property type="project" value="InterPro"/>
</dbReference>
<feature type="compositionally biased region" description="Basic and acidic residues" evidence="14">
    <location>
        <begin position="209"/>
        <end position="224"/>
    </location>
</feature>
<organism evidence="20 21">
    <name type="scientific">Toxocara canis</name>
    <name type="common">Canine roundworm</name>
    <dbReference type="NCBI Taxonomy" id="6265"/>
    <lineage>
        <taxon>Eukaryota</taxon>
        <taxon>Metazoa</taxon>
        <taxon>Ecdysozoa</taxon>
        <taxon>Nematoda</taxon>
        <taxon>Chromadorea</taxon>
        <taxon>Rhabditida</taxon>
        <taxon>Spirurina</taxon>
        <taxon>Ascaridomorpha</taxon>
        <taxon>Ascaridoidea</taxon>
        <taxon>Toxocaridae</taxon>
        <taxon>Toxocara</taxon>
    </lineage>
</organism>
<dbReference type="WBParaSite" id="TCNE_0001049701-mRNA-1">
    <property type="protein sequence ID" value="TCNE_0001049701-mRNA-1"/>
    <property type="gene ID" value="TCNE_0001049701"/>
</dbReference>
<evidence type="ECO:0000256" key="8">
    <source>
        <dbReference type="ARBA" id="ARBA00022723"/>
    </source>
</evidence>
<dbReference type="InterPro" id="IPR029036">
    <property type="entry name" value="P5CR_dimer"/>
</dbReference>
<evidence type="ECO:0000259" key="17">
    <source>
        <dbReference type="Pfam" id="PF05649"/>
    </source>
</evidence>
<keyword evidence="12" id="KW-0560">Oxidoreductase</keyword>
<proteinExistence type="inferred from homology"/>
<dbReference type="EMBL" id="UYWY01020518">
    <property type="protein sequence ID" value="VDM41818.1"/>
    <property type="molecule type" value="Genomic_DNA"/>
</dbReference>
<dbReference type="GO" id="GO:0004735">
    <property type="term" value="F:pyrroline-5-carboxylate reductase activity"/>
    <property type="evidence" value="ECO:0007669"/>
    <property type="project" value="UniProtKB-EC"/>
</dbReference>
<dbReference type="Pfam" id="PF14748">
    <property type="entry name" value="P5CR_dimer"/>
    <property type="match status" value="1"/>
</dbReference>
<keyword evidence="7" id="KW-0645">Protease</keyword>
<dbReference type="PANTHER" id="PTHR11733">
    <property type="entry name" value="ZINC METALLOPROTEASE FAMILY M13 NEPRILYSIN-RELATED"/>
    <property type="match status" value="1"/>
</dbReference>
<dbReference type="GO" id="GO:0005886">
    <property type="term" value="C:plasma membrane"/>
    <property type="evidence" value="ECO:0007669"/>
    <property type="project" value="TreeGrafter"/>
</dbReference>
<dbReference type="Gene3D" id="3.40.50.720">
    <property type="entry name" value="NAD(P)-binding Rossmann-like Domain"/>
    <property type="match status" value="1"/>
</dbReference>
<sequence length="1737" mass="195427">MPNKVQMGKILGYLEAVLRTPTLITSYVDTNWRNPHSPQAYILQIDQSSLVYSLSYYMKTWASIEASYRSGIIAWMNQLQPGLDQNKLAQDVDAMIQLELTIAYDLMIDDTTRRKYARSYNVYTTTEASMTFDLIDWTEYLNQLATYADAEVKNMMKSANFQFNVLEPAMLTKVSQYIKTGKIQARTLINYFNYRIVDTYGAYMPSQGRSEEERKSPVDMDVGRRGPKPRNIIRDVPISKAVTSYATRCAGRTIDALPYINARVYLDAKYPTEAARQQIRQDFANMMDTVLIGFRSMIDQLSWMSTYSKKGAYGKIDDLAKNVAYPDFVVNDTALTEYYAALDINEQDSYTQLDEKLYIFNIRTSYAMMKKDGTQRDDFLMGPGLVNAWYQPSLNSITFPVGILQQPFYDPKWPVSLNYGSMGVIVGHEVIHGFDDQGVQWDGTGMLYQWMDPKSYNSFEEMAYCVITEYGRFCPLPETYQPQCLDGYNTQGENIADNGGIQAAYRAYKNYQNLHGPDPLLNDPIMRQFTHDQLFFMGFAQVWCQAPPSYDSLHQQILTDPHSPSLYRVFGTVQNFPAFRTAFNCPLNTNYAPQQHCDVWVNPIKGSYGVPDTSKADDVLNVPKLPQVQPDDPEKYNAYMGAVKFFEESMNISADPCNSFYEYTCGNYKKGLSFRYGDEMNFYRLGTQMELPKYANPSTPPSAVDKTVAFYKKCKETRENFPQYISDGKILTQTMESFKTETGLQFSMISAQNAQQPQQLDSAKLGKAVGLLSSQGVHTLLTPMVDTNWLTAKTFTLFIDQNTLYYAKTYYTVEAWPTTVKTYKSDTIDLFNQYATLLKVQLDQNKLSSDVDKLLDLEVQLAQKYSTSDSIRRQYGRSWNPTSVTDATNKYRFINFEEYFAALAKNYPELGTFFKTTTFTFSSMEPEKLTQLSNDFATLDSNVVANYLFYRLLAANKDYLPKPTNYRARTAEPERNGFGRWPRAAGRTFELNAAAKYQDVQTQCSYEAVYAMQYSTGRIFIDSHYPNSAAIQRINGQVTIYTFVRKGMIKFFILKLPLDFICFLNDFFNRISSVFYSSANAIMYNILKSFQGMLDRLDWMDETTKKTAYTKITDTAVNVVAPDFIFDDNKLNEYYKQISFNTGDGYIEMKKTLDLFTFIDTYRVLMNNYPVDRHQFHLPPAVINAWYQPEANSITFPAAILRQPFYDENWPASLNYGAFGLVAGHELTHGFDDQGVQWDGIGALKDWMSNSSAIGFRKMADCVVNEYNQFCPLSGSGLKPECVNGDMTQGENIADNGGIHASWRAYKDHVAMNGPDPLLPDPLLGQLTHDQLFFMSFAAVWCEIPRSTEALYTQIMTDPHSPSNFRIFGTIQNFPAFREAFNCPVDSAYAPKKHCSIATVSSSILNGDTPFDFKRRYIDAGITQSTLAFIGGGKMASALVNGFVASGMPLMFFIVDFFGGCAALETQRVVSENDVAISVQSDASAWRWKKLGFKNVYTCNNEMLERHGAGIVFLAVKPQVRQSLFEQLNALSLARTQLLVSIMGGVDLAVLETDALSKGYNLGVVRMMPNTPASVGVGASVICSSSNVTQAKVRHSLGLVYTRLSQFKCCSVLQVDLVVSLAEKIGVCVQVSEKCFDAAAAVAGCGPAFVFTVIEALADGGVLGGLARSTALTLAAQTVMGAAKMVLESGEHPAKLKDDVCSPAGTTIYGMRELDRHGVRSAFIEAVYASTKRSEEL</sequence>
<dbReference type="UniPathway" id="UPA00098">
    <property type="reaction ID" value="UER00361"/>
</dbReference>
<keyword evidence="8" id="KW-0479">Metal-binding</keyword>
<dbReference type="HAMAP" id="MF_01925">
    <property type="entry name" value="P5C_reductase"/>
    <property type="match status" value="1"/>
</dbReference>
<comment type="cofactor">
    <cofactor evidence="1">
        <name>Zn(2+)</name>
        <dbReference type="ChEBI" id="CHEBI:29105"/>
    </cofactor>
</comment>
<keyword evidence="6" id="KW-0028">Amino-acid biosynthesis</keyword>
<dbReference type="PRINTS" id="PR00786">
    <property type="entry name" value="NEPRILYSIN"/>
</dbReference>
<evidence type="ECO:0000256" key="1">
    <source>
        <dbReference type="ARBA" id="ARBA00001947"/>
    </source>
</evidence>
<dbReference type="InterPro" id="IPR018497">
    <property type="entry name" value="Peptidase_M13_C"/>
</dbReference>
<evidence type="ECO:0000256" key="13">
    <source>
        <dbReference type="ARBA" id="ARBA00023049"/>
    </source>
</evidence>
<evidence type="ECO:0000313" key="20">
    <source>
        <dbReference type="Proteomes" id="UP000050794"/>
    </source>
</evidence>
<feature type="domain" description="Pyrroline-5-carboxylate reductase dimerisation" evidence="18">
    <location>
        <begin position="1633"/>
        <end position="1737"/>
    </location>
</feature>
<dbReference type="EC" id="1.5.1.2" evidence="5"/>
<evidence type="ECO:0000256" key="5">
    <source>
        <dbReference type="ARBA" id="ARBA00012855"/>
    </source>
</evidence>
<dbReference type="CDD" id="cd08662">
    <property type="entry name" value="M13"/>
    <property type="match status" value="2"/>
</dbReference>
<keyword evidence="20" id="KW-1185">Reference proteome</keyword>
<dbReference type="GO" id="GO:0046872">
    <property type="term" value="F:metal ion binding"/>
    <property type="evidence" value="ECO:0007669"/>
    <property type="project" value="UniProtKB-KW"/>
</dbReference>
<dbReference type="FunFam" id="1.10.3730.10:FF:000001">
    <property type="entry name" value="Pyrroline-5-carboxylate reductase"/>
    <property type="match status" value="1"/>
</dbReference>
<evidence type="ECO:0000259" key="15">
    <source>
        <dbReference type="Pfam" id="PF01431"/>
    </source>
</evidence>